<protein>
    <submittedName>
        <fullName evidence="1">Uncharacterized protein</fullName>
    </submittedName>
</protein>
<gene>
    <name evidence="1" type="ORF">E3A20_11180</name>
</gene>
<reference evidence="1 2" key="1">
    <citation type="submission" date="2019-08" db="EMBL/GenBank/DDBJ databases">
        <title>100 year-old enigma solved: identification of Planctomyces bekefii, the type genus and species of the phylum Planctomycetes.</title>
        <authorList>
            <person name="Svetlana D.N."/>
            <person name="Overmann J."/>
        </authorList>
    </citation>
    <scope>NUCLEOTIDE SEQUENCE [LARGE SCALE GENOMIC DNA]</scope>
    <source>
        <strain evidence="1">Phe10_nw2017</strain>
    </source>
</reference>
<comment type="caution">
    <text evidence="1">The sequence shown here is derived from an EMBL/GenBank/DDBJ whole genome shotgun (WGS) entry which is preliminary data.</text>
</comment>
<name>A0A5C6M9Y8_9PLAN</name>
<accession>A0A5C6M9Y8</accession>
<evidence type="ECO:0000313" key="1">
    <source>
        <dbReference type="EMBL" id="TWW09751.1"/>
    </source>
</evidence>
<proteinExistence type="predicted"/>
<dbReference type="Proteomes" id="UP000321083">
    <property type="component" value="Unassembled WGS sequence"/>
</dbReference>
<dbReference type="EMBL" id="SRHE01000187">
    <property type="protein sequence ID" value="TWW09751.1"/>
    <property type="molecule type" value="Genomic_DNA"/>
</dbReference>
<reference evidence="1 2" key="2">
    <citation type="submission" date="2019-08" db="EMBL/GenBank/DDBJ databases">
        <authorList>
            <person name="Henke P."/>
        </authorList>
    </citation>
    <scope>NUCLEOTIDE SEQUENCE [LARGE SCALE GENOMIC DNA]</scope>
    <source>
        <strain evidence="1">Phe10_nw2017</strain>
    </source>
</reference>
<sequence length="73" mass="8060">MDVLSAELLRGVELAVRRISKVVLERRQVFRSQKARKPITVNRPARTGQELIPEVSVNGSSISGMPVFASTQV</sequence>
<organism evidence="1 2">
    <name type="scientific">Planctomyces bekefii</name>
    <dbReference type="NCBI Taxonomy" id="1653850"/>
    <lineage>
        <taxon>Bacteria</taxon>
        <taxon>Pseudomonadati</taxon>
        <taxon>Planctomycetota</taxon>
        <taxon>Planctomycetia</taxon>
        <taxon>Planctomycetales</taxon>
        <taxon>Planctomycetaceae</taxon>
        <taxon>Planctomyces</taxon>
    </lineage>
</organism>
<dbReference type="AlphaFoldDB" id="A0A5C6M9Y8"/>
<keyword evidence="2" id="KW-1185">Reference proteome</keyword>
<evidence type="ECO:0000313" key="2">
    <source>
        <dbReference type="Proteomes" id="UP000321083"/>
    </source>
</evidence>